<proteinExistence type="predicted"/>
<gene>
    <name evidence="1" type="ORF">SVUK_LOCUS1778</name>
</gene>
<accession>A0A3P7I2A2</accession>
<evidence type="ECO:0000313" key="1">
    <source>
        <dbReference type="EMBL" id="VDM66780.1"/>
    </source>
</evidence>
<name>A0A3P7I2A2_STRVU</name>
<organism evidence="1 2">
    <name type="scientific">Strongylus vulgaris</name>
    <name type="common">Blood worm</name>
    <dbReference type="NCBI Taxonomy" id="40348"/>
    <lineage>
        <taxon>Eukaryota</taxon>
        <taxon>Metazoa</taxon>
        <taxon>Ecdysozoa</taxon>
        <taxon>Nematoda</taxon>
        <taxon>Chromadorea</taxon>
        <taxon>Rhabditida</taxon>
        <taxon>Rhabditina</taxon>
        <taxon>Rhabditomorpha</taxon>
        <taxon>Strongyloidea</taxon>
        <taxon>Strongylidae</taxon>
        <taxon>Strongylus</taxon>
    </lineage>
</organism>
<evidence type="ECO:0000313" key="2">
    <source>
        <dbReference type="Proteomes" id="UP000270094"/>
    </source>
</evidence>
<dbReference type="Proteomes" id="UP000270094">
    <property type="component" value="Unassembled WGS sequence"/>
</dbReference>
<dbReference type="AlphaFoldDB" id="A0A3P7I2A2"/>
<dbReference type="OrthoDB" id="5853469at2759"/>
<sequence>MKAPERVPDPLKQKFLPWDGSFELEYSKHLRTQDDSDLNVKYLMNCIGEFTNFVAFYANNILVIRKIHDGGLEAPFIFGEDLMVQDVDYLRSTDEGFEIVVALNSTKVATHPHCVALLRWSGAQLKLLRKLKIEEEVRFTS</sequence>
<reference evidence="1 2" key="1">
    <citation type="submission" date="2018-11" db="EMBL/GenBank/DDBJ databases">
        <authorList>
            <consortium name="Pathogen Informatics"/>
        </authorList>
    </citation>
    <scope>NUCLEOTIDE SEQUENCE [LARGE SCALE GENOMIC DNA]</scope>
</reference>
<protein>
    <submittedName>
        <fullName evidence="1">Uncharacterized protein</fullName>
    </submittedName>
</protein>
<dbReference type="EMBL" id="UYYB01003707">
    <property type="protein sequence ID" value="VDM66780.1"/>
    <property type="molecule type" value="Genomic_DNA"/>
</dbReference>
<keyword evidence="2" id="KW-1185">Reference proteome</keyword>